<protein>
    <submittedName>
        <fullName evidence="1">Uncharacterized protein</fullName>
    </submittedName>
</protein>
<evidence type="ECO:0000313" key="1">
    <source>
        <dbReference type="EMBL" id="KAJ3555203.1"/>
    </source>
</evidence>
<evidence type="ECO:0000313" key="2">
    <source>
        <dbReference type="Proteomes" id="UP001148662"/>
    </source>
</evidence>
<gene>
    <name evidence="1" type="ORF">NM688_g2709</name>
</gene>
<comment type="caution">
    <text evidence="1">The sequence shown here is derived from an EMBL/GenBank/DDBJ whole genome shotgun (WGS) entry which is preliminary data.</text>
</comment>
<keyword evidence="2" id="KW-1185">Reference proteome</keyword>
<proteinExistence type="predicted"/>
<accession>A0ACC1T813</accession>
<reference evidence="1" key="1">
    <citation type="submission" date="2022-07" db="EMBL/GenBank/DDBJ databases">
        <title>Genome Sequence of Phlebia brevispora.</title>
        <authorList>
            <person name="Buettner E."/>
        </authorList>
    </citation>
    <scope>NUCLEOTIDE SEQUENCE</scope>
    <source>
        <strain evidence="1">MPL23</strain>
    </source>
</reference>
<dbReference type="Proteomes" id="UP001148662">
    <property type="component" value="Unassembled WGS sequence"/>
</dbReference>
<sequence length="436" mass="49136">MHSPSAPEHSPLSRTLEWTSSQSSTTSSVSTVTNSPTAAAVARHLHPPATDGPQHRRGRSQGQMLDYVTKDSSPRKSSLLAPRKETRARSSHSAVRARLLLPSSEERPGKFGRDFIEVDELGQGEFGRVMKVRYKESSQGIFAVKKCKRFEGVKHRLRLREEVDVLKHLSDTASNLGFGTCHPNVLGYVDSWEEDETLYIQTELCALGNFAHFLWEYGRAYPKLDEPRVWKIFVELSSGLRFIHDAGVIHLDLKPANIFLTEEGRFKIGDFGLASIWPRPKNPDDVASTGFEREGDKLYLAPEVLQGKYSKAADIFSLGMTMLESATNIIVPDQGDAWHRLRRDHFEQIDFSENSPELAKLLKSMMRSDATHRIEATEIFHHPVISEVRLAMEKTRQELGPVFKASALGGESEDWLENILERARAWDVDESMDLGI</sequence>
<dbReference type="EMBL" id="JANHOG010000354">
    <property type="protein sequence ID" value="KAJ3555203.1"/>
    <property type="molecule type" value="Genomic_DNA"/>
</dbReference>
<name>A0ACC1T813_9APHY</name>
<organism evidence="1 2">
    <name type="scientific">Phlebia brevispora</name>
    <dbReference type="NCBI Taxonomy" id="194682"/>
    <lineage>
        <taxon>Eukaryota</taxon>
        <taxon>Fungi</taxon>
        <taxon>Dikarya</taxon>
        <taxon>Basidiomycota</taxon>
        <taxon>Agaricomycotina</taxon>
        <taxon>Agaricomycetes</taxon>
        <taxon>Polyporales</taxon>
        <taxon>Meruliaceae</taxon>
        <taxon>Phlebia</taxon>
    </lineage>
</organism>